<dbReference type="PANTHER" id="PTHR43257:SF2">
    <property type="entry name" value="PYRUVATE DEHYDROGENASE E1 COMPONENT SUBUNIT BETA"/>
    <property type="match status" value="1"/>
</dbReference>
<evidence type="ECO:0000256" key="1">
    <source>
        <dbReference type="ARBA" id="ARBA00001964"/>
    </source>
</evidence>
<dbReference type="Gene3D" id="3.40.50.920">
    <property type="match status" value="1"/>
</dbReference>
<dbReference type="SUPFAM" id="SSF52922">
    <property type="entry name" value="TK C-terminal domain-like"/>
    <property type="match status" value="1"/>
</dbReference>
<sequence length="325" mass="35508">MAQMTMIQAITDALRTELKNDENVLVFGEDVGKNGGVFRATEGLQAEFGEERVFDTPLAESGIGGLAIGLGLQGFRPVPEIQFFGFIYEVMDSISGQMARMRYRSGGVHHSPITVRAPFGGGVHTPELHADSLEGLVAQQPGLKVVIPSTPYDAKGLLIASIRDNDPVIFLEHMKLYRSFRGEVPEEEYTIELGKADVKREGTDVTLIAYGAMVHACLKAADELAENGINAEVIDLRTVSPLDIETIIESVKKTNRVVVVQEAQRQAGVAANVVAEIQERAILHLEAPVLRVTAPDTVYAFSEAEEVWLPNHKDIVEKVNSVMNF</sequence>
<dbReference type="InterPro" id="IPR033248">
    <property type="entry name" value="Transketolase_C"/>
</dbReference>
<reference evidence="6" key="1">
    <citation type="submission" date="2015-07" db="EMBL/GenBank/DDBJ databases">
        <title>Fjat-10053 dsm26.</title>
        <authorList>
            <person name="Liu B."/>
            <person name="Wang J."/>
            <person name="Zhu Y."/>
            <person name="Liu G."/>
            <person name="Chen Q."/>
            <person name="Chen Z."/>
            <person name="Lan J."/>
            <person name="Che J."/>
            <person name="Ge C."/>
            <person name="Shi H."/>
            <person name="Pan Z."/>
            <person name="Liu X."/>
        </authorList>
    </citation>
    <scope>NUCLEOTIDE SEQUENCE [LARGE SCALE GENOMIC DNA]</scope>
    <source>
        <strain evidence="6">DSM 26</strain>
    </source>
</reference>
<dbReference type="OrthoDB" id="9771835at2"/>
<dbReference type="Pfam" id="PF02779">
    <property type="entry name" value="Transket_pyr"/>
    <property type="match status" value="1"/>
</dbReference>
<dbReference type="PANTHER" id="PTHR43257">
    <property type="entry name" value="PYRUVATE DEHYDROGENASE E1 COMPONENT BETA SUBUNIT"/>
    <property type="match status" value="1"/>
</dbReference>
<evidence type="ECO:0000256" key="3">
    <source>
        <dbReference type="ARBA" id="ARBA00023052"/>
    </source>
</evidence>
<dbReference type="FunFam" id="3.40.50.970:FF:000001">
    <property type="entry name" value="Pyruvate dehydrogenase E1 beta subunit"/>
    <property type="match status" value="1"/>
</dbReference>
<evidence type="ECO:0000313" key="6">
    <source>
        <dbReference type="Proteomes" id="UP000036780"/>
    </source>
</evidence>
<dbReference type="Pfam" id="PF02780">
    <property type="entry name" value="Transketolase_C"/>
    <property type="match status" value="1"/>
</dbReference>
<dbReference type="Gene3D" id="3.40.50.970">
    <property type="match status" value="1"/>
</dbReference>
<keyword evidence="6" id="KW-1185">Reference proteome</keyword>
<dbReference type="EMBL" id="LGTO01000007">
    <property type="protein sequence ID" value="KNE20036.1"/>
    <property type="molecule type" value="Genomic_DNA"/>
</dbReference>
<dbReference type="Proteomes" id="UP000036780">
    <property type="component" value="Unassembled WGS sequence"/>
</dbReference>
<proteinExistence type="predicted"/>
<feature type="domain" description="Transketolase-like pyrimidine-binding" evidence="4">
    <location>
        <begin position="4"/>
        <end position="179"/>
    </location>
</feature>
<dbReference type="InterPro" id="IPR009014">
    <property type="entry name" value="Transketo_C/PFOR_II"/>
</dbReference>
<name>A0A0L0QNA8_VIRPA</name>
<dbReference type="InterPro" id="IPR029061">
    <property type="entry name" value="THDP-binding"/>
</dbReference>
<dbReference type="RefSeq" id="WP_050352603.1">
    <property type="nucleotide sequence ID" value="NZ_BOSN01000001.1"/>
</dbReference>
<gene>
    <name evidence="5" type="ORF">AFK71_16710</name>
</gene>
<comment type="caution">
    <text evidence="5">The sequence shown here is derived from an EMBL/GenBank/DDBJ whole genome shotgun (WGS) entry which is preliminary data.</text>
</comment>
<protein>
    <submittedName>
        <fullName evidence="5">2-oxoisovalerate dehydrogenase</fullName>
    </submittedName>
</protein>
<evidence type="ECO:0000256" key="2">
    <source>
        <dbReference type="ARBA" id="ARBA00023002"/>
    </source>
</evidence>
<keyword evidence="2" id="KW-0560">Oxidoreductase</keyword>
<dbReference type="CDD" id="cd07036">
    <property type="entry name" value="TPP_PYR_E1-PDHc-beta_like"/>
    <property type="match status" value="1"/>
</dbReference>
<keyword evidence="3" id="KW-0786">Thiamine pyrophosphate</keyword>
<evidence type="ECO:0000313" key="5">
    <source>
        <dbReference type="EMBL" id="KNE20036.1"/>
    </source>
</evidence>
<dbReference type="PATRIC" id="fig|1473.5.peg.2045"/>
<evidence type="ECO:0000259" key="4">
    <source>
        <dbReference type="SMART" id="SM00861"/>
    </source>
</evidence>
<comment type="cofactor">
    <cofactor evidence="1">
        <name>thiamine diphosphate</name>
        <dbReference type="ChEBI" id="CHEBI:58937"/>
    </cofactor>
</comment>
<dbReference type="SUPFAM" id="SSF52518">
    <property type="entry name" value="Thiamin diphosphate-binding fold (THDP-binding)"/>
    <property type="match status" value="1"/>
</dbReference>
<accession>A0A0L0QNA8</accession>
<dbReference type="InterPro" id="IPR005475">
    <property type="entry name" value="Transketolase-like_Pyr-bd"/>
</dbReference>
<organism evidence="5 6">
    <name type="scientific">Virgibacillus pantothenticus</name>
    <dbReference type="NCBI Taxonomy" id="1473"/>
    <lineage>
        <taxon>Bacteria</taxon>
        <taxon>Bacillati</taxon>
        <taxon>Bacillota</taxon>
        <taxon>Bacilli</taxon>
        <taxon>Bacillales</taxon>
        <taxon>Bacillaceae</taxon>
        <taxon>Virgibacillus</taxon>
    </lineage>
</organism>
<dbReference type="FunFam" id="3.40.50.920:FF:000001">
    <property type="entry name" value="Pyruvate dehydrogenase E1 beta subunit"/>
    <property type="match status" value="1"/>
</dbReference>
<dbReference type="GeneID" id="66870840"/>
<dbReference type="SMART" id="SM00861">
    <property type="entry name" value="Transket_pyr"/>
    <property type="match status" value="1"/>
</dbReference>
<dbReference type="AlphaFoldDB" id="A0A0L0QNA8"/>
<dbReference type="GO" id="GO:0016491">
    <property type="term" value="F:oxidoreductase activity"/>
    <property type="evidence" value="ECO:0007669"/>
    <property type="project" value="UniProtKB-KW"/>
</dbReference>